<evidence type="ECO:0008006" key="5">
    <source>
        <dbReference type="Google" id="ProtNLM"/>
    </source>
</evidence>
<keyword evidence="4" id="KW-1185">Reference proteome</keyword>
<feature type="compositionally biased region" description="Low complexity" evidence="1">
    <location>
        <begin position="36"/>
        <end position="64"/>
    </location>
</feature>
<dbReference type="RefSeq" id="WP_166313674.1">
    <property type="nucleotide sequence ID" value="NZ_CP049866.1"/>
</dbReference>
<evidence type="ECO:0000256" key="1">
    <source>
        <dbReference type="SAM" id="MobiDB-lite"/>
    </source>
</evidence>
<protein>
    <recommendedName>
        <fullName evidence="5">EfeO-type cupredoxin-like domain-containing protein</fullName>
    </recommendedName>
</protein>
<reference evidence="3 4" key="1">
    <citation type="submission" date="2020-03" db="EMBL/GenBank/DDBJ databases">
        <title>Nocardioides sp. nov., isolated from fish.</title>
        <authorList>
            <person name="Hyun D.-W."/>
            <person name="Bae J.-W."/>
        </authorList>
    </citation>
    <scope>NUCLEOTIDE SEQUENCE [LARGE SCALE GENOMIC DNA]</scope>
    <source>
        <strain evidence="3 4">HDW12A</strain>
    </source>
</reference>
<evidence type="ECO:0000313" key="3">
    <source>
        <dbReference type="EMBL" id="QIK74134.1"/>
    </source>
</evidence>
<accession>A0A6G7YB53</accession>
<dbReference type="InterPro" id="IPR008972">
    <property type="entry name" value="Cupredoxin"/>
</dbReference>
<dbReference type="SUPFAM" id="SSF49503">
    <property type="entry name" value="Cupredoxins"/>
    <property type="match status" value="1"/>
</dbReference>
<feature type="signal peptide" evidence="2">
    <location>
        <begin position="1"/>
        <end position="29"/>
    </location>
</feature>
<feature type="chain" id="PRO_5039083188" description="EfeO-type cupredoxin-like domain-containing protein" evidence="2">
    <location>
        <begin position="30"/>
        <end position="153"/>
    </location>
</feature>
<gene>
    <name evidence="3" type="ORF">G7071_00455</name>
</gene>
<sequence length="153" mass="15675">MSSTTAVRSRPLTALAVSVVLALSLSGCGENESDSDSAAAPEPSASQSSEQEPSATESPTAAPAEEPDDAIQITFEGNTVSPNGDRVRVSAGEKITLAVTADAPGELHVHSTPEQVLAYNPGTSDLSLTLDVPGIVEVESHELGVVVVQLEVR</sequence>
<dbReference type="Proteomes" id="UP000502035">
    <property type="component" value="Chromosome"/>
</dbReference>
<dbReference type="KEGG" id="npi:G7071_00455"/>
<organism evidence="3 4">
    <name type="scientific">Nocardioides piscis</name>
    <dbReference type="NCBI Taxonomy" id="2714938"/>
    <lineage>
        <taxon>Bacteria</taxon>
        <taxon>Bacillati</taxon>
        <taxon>Actinomycetota</taxon>
        <taxon>Actinomycetes</taxon>
        <taxon>Propionibacteriales</taxon>
        <taxon>Nocardioidaceae</taxon>
        <taxon>Nocardioides</taxon>
    </lineage>
</organism>
<dbReference type="Gene3D" id="2.60.40.420">
    <property type="entry name" value="Cupredoxins - blue copper proteins"/>
    <property type="match status" value="1"/>
</dbReference>
<dbReference type="EMBL" id="CP049866">
    <property type="protein sequence ID" value="QIK74134.1"/>
    <property type="molecule type" value="Genomic_DNA"/>
</dbReference>
<keyword evidence="2" id="KW-0732">Signal</keyword>
<evidence type="ECO:0000256" key="2">
    <source>
        <dbReference type="SAM" id="SignalP"/>
    </source>
</evidence>
<proteinExistence type="predicted"/>
<feature type="region of interest" description="Disordered" evidence="1">
    <location>
        <begin position="27"/>
        <end position="69"/>
    </location>
</feature>
<dbReference type="AlphaFoldDB" id="A0A6G7YB53"/>
<evidence type="ECO:0000313" key="4">
    <source>
        <dbReference type="Proteomes" id="UP000502035"/>
    </source>
</evidence>
<name>A0A6G7YB53_9ACTN</name>